<feature type="region of interest" description="Disordered" evidence="10">
    <location>
        <begin position="122"/>
        <end position="143"/>
    </location>
</feature>
<feature type="compositionally biased region" description="Basic and acidic residues" evidence="10">
    <location>
        <begin position="206"/>
        <end position="215"/>
    </location>
</feature>
<evidence type="ECO:0000256" key="4">
    <source>
        <dbReference type="ARBA" id="ARBA00022618"/>
    </source>
</evidence>
<evidence type="ECO:0000256" key="9">
    <source>
        <dbReference type="PROSITE-ProRule" id="PRU00339"/>
    </source>
</evidence>
<dbReference type="SMART" id="SM00028">
    <property type="entry name" value="TPR"/>
    <property type="match status" value="7"/>
</dbReference>
<feature type="compositionally biased region" description="Acidic residues" evidence="10">
    <location>
        <begin position="60"/>
        <end position="69"/>
    </location>
</feature>
<dbReference type="GO" id="GO:0060271">
    <property type="term" value="P:cilium assembly"/>
    <property type="evidence" value="ECO:0007669"/>
    <property type="project" value="TreeGrafter"/>
</dbReference>
<dbReference type="InterPro" id="IPR011990">
    <property type="entry name" value="TPR-like_helical_dom_sf"/>
</dbReference>
<dbReference type="EMBL" id="OD002972">
    <property type="protein sequence ID" value="CAD7406705.1"/>
    <property type="molecule type" value="Genomic_DNA"/>
</dbReference>
<keyword evidence="7" id="KW-0067">ATP-binding</keyword>
<evidence type="ECO:0000256" key="2">
    <source>
        <dbReference type="ARBA" id="ARBA00022490"/>
    </source>
</evidence>
<dbReference type="InterPro" id="IPR051437">
    <property type="entry name" value="TTLL_monoglycylase"/>
</dbReference>
<organism evidence="12">
    <name type="scientific">Timema poppense</name>
    <name type="common">Walking stick</name>
    <dbReference type="NCBI Taxonomy" id="170557"/>
    <lineage>
        <taxon>Eukaryota</taxon>
        <taxon>Metazoa</taxon>
        <taxon>Ecdysozoa</taxon>
        <taxon>Arthropoda</taxon>
        <taxon>Hexapoda</taxon>
        <taxon>Insecta</taxon>
        <taxon>Pterygota</taxon>
        <taxon>Neoptera</taxon>
        <taxon>Polyneoptera</taxon>
        <taxon>Phasmatodea</taxon>
        <taxon>Timematodea</taxon>
        <taxon>Timematoidea</taxon>
        <taxon>Timematidae</taxon>
        <taxon>Timema</taxon>
    </lineage>
</organism>
<keyword evidence="3" id="KW-0436">Ligase</keyword>
<keyword evidence="6" id="KW-0498">Mitosis</keyword>
<dbReference type="GO" id="GO:0005930">
    <property type="term" value="C:axoneme"/>
    <property type="evidence" value="ECO:0007669"/>
    <property type="project" value="TreeGrafter"/>
</dbReference>
<dbReference type="PANTHER" id="PTHR45870">
    <property type="entry name" value="TUBULIN MONOGLYCYLASE TTLL3"/>
    <property type="match status" value="1"/>
</dbReference>
<feature type="repeat" description="TPR" evidence="9">
    <location>
        <begin position="1850"/>
        <end position="1883"/>
    </location>
</feature>
<keyword evidence="4" id="KW-0132">Cell division</keyword>
<evidence type="ECO:0000256" key="5">
    <source>
        <dbReference type="ARBA" id="ARBA00022741"/>
    </source>
</evidence>
<reference evidence="12" key="1">
    <citation type="submission" date="2020-11" db="EMBL/GenBank/DDBJ databases">
        <authorList>
            <person name="Tran Van P."/>
        </authorList>
    </citation>
    <scope>NUCLEOTIDE SEQUENCE</scope>
</reference>
<dbReference type="SUPFAM" id="SSF56059">
    <property type="entry name" value="Glutathione synthetase ATP-binding domain-like"/>
    <property type="match status" value="1"/>
</dbReference>
<proteinExistence type="predicted"/>
<keyword evidence="5" id="KW-0547">Nucleotide-binding</keyword>
<evidence type="ECO:0000256" key="8">
    <source>
        <dbReference type="ARBA" id="ARBA00023306"/>
    </source>
</evidence>
<dbReference type="Gene3D" id="3.30.470.20">
    <property type="entry name" value="ATP-grasp fold, B domain"/>
    <property type="match status" value="1"/>
</dbReference>
<dbReference type="PROSITE" id="PS50005">
    <property type="entry name" value="TPR"/>
    <property type="match status" value="4"/>
</dbReference>
<keyword evidence="9" id="KW-0802">TPR repeat</keyword>
<dbReference type="GO" id="GO:0005680">
    <property type="term" value="C:anaphase-promoting complex"/>
    <property type="evidence" value="ECO:0007669"/>
    <property type="project" value="InterPro"/>
</dbReference>
<dbReference type="Gene3D" id="1.25.40.10">
    <property type="entry name" value="Tetratricopeptide repeat domain"/>
    <property type="match status" value="2"/>
</dbReference>
<evidence type="ECO:0000256" key="10">
    <source>
        <dbReference type="SAM" id="MobiDB-lite"/>
    </source>
</evidence>
<protein>
    <recommendedName>
        <fullName evidence="11">Cdc23 domain-containing protein</fullName>
    </recommendedName>
</protein>
<comment type="subcellular location">
    <subcellularLocation>
        <location evidence="1">Cytoplasm</location>
    </subcellularLocation>
</comment>
<sequence>MCHNNPRAQAIIELAFERCFLGSVRKSPRYLASRKIAFRPFLPDAPGRRDGEEKASSEAECSDSDGEESLLIEDIDELPEHEEEEPVIRCSNAFSGNEKFSEITTTVANSVRLKIDSGQDGPRLQTIMTKPNSCKLKPDPEKTQVGINIGDRIITEDLGLEIKEISSEIDGGKPQTDRSDESDSKEDSRSQKGSYGAIRNAMKKRGWLEKREPRWTPKRSNHNGNRQTKNTSPDPTVISRLLRNIQVDFLWTMRADACEWMDFKRKQLIGLCASLQQMHWFNEAGVSQTLFPRSYNICNTDEWLAFQDDFRMTACLSLLRWMVIMYEEGNAKAIQSLKGKVPVAAVDFAVKRCNEYISVQNHEDIDKENFVQMLYNLALLTLGKMKKYWPQMHLDGLLNIWIVKPGASSRGRGIVLMDRMEKIMAKVNPSKAKETRYVVQKYMERPLLIHNTKFDIRQWFLVTCVQPLTIWMYKESYLRFCSQSFDLRNFHESVHLCNHAVQCKYKNGKRDKNLPDENMWDCYTFQTYLRVQGKADMWDKRIYPGMRQSIIGALLAAQETMDRRKNCFELFGADFMLDEHLTPWLIEINSCPAMCESTSVTARMCSQCLEDVIKERGSDSHYKEPTQSKPTSLEQCLASRLGVRGLIDWPTSLEQGLASRLGVERVDRLANKLGTGSSQLAGSERVVDWPTILEQVVIDRRQNKKAETGMFEMVFRQRIPPAPAYLGMTLAVRGEKIYKTSIVKPGNGMFRTNFIKQLREEDLEQIRIEPTPCKAAAEFPSKSPLPDIAETKPIKRISTEDKGKYAEPNIFLDEDTVPVEIVKPIIQGLIENLKYKDDPNRFVEIYDDSPADTVQDSLLNLFDGIKYNKDNAFENIFHKRDYGRDGKESLFEIEASIVTSSSDSDSDNQNPNKEINCLKEGEIVESNATTTPDLLDHEFESNTKTLEATTKEGGTQNFDTELNSATILTKDTQPTMQKVFAEKHQTIESDCETTTSGNNKASKPAELYKGDSNNPKYYSNHNLPSKELDGMSQTNPIETNIKGRVWLNPIDDQPKQLSSEETTPKRKKLKSNTWRNSDDAVRAIEFYDEWKKKLAHTRASCEELLYKLRVFKETDGLVTKPKCSLDKNVIWDGEMCNKPTLSDVIKKLSQTQSGIEVCPSSSAKSFMESLSDSQTKNKMWERRTSYLNMAEEDIQTRSKHTNEKLCSNWAGLGYKSFYLMDIGADTLISILEAVTLPVVGPYRLDHRVISDTCTRGQPLYPGCREKLPEYPDETIILKQLPVKHRTNATWLLAFVSMVTNATRRLHRSSPRLFGQIYTWSRDCQCSYQRHEPTRRRITPLSQGQHAALDRPPTSALAKYNKLTGAASKPAHSEARPLVRPAKKTERRVPLPLRGASRLAEMNFALDNVKLDPSENVLPSSTYLNSEADKFMLAKSYFDLKEFDRAAYFTKDCRTPRVRFLHFYSRYLSAEKKRVENLIDSTTPVDPSLTKAMRDLGMELRRDYTLRKLDGYGFYLYGIVMKKLNLQQEALVVMVEAVHKEPMHWGAWLELATLITDREKLLDFPMPEHWMRHFFVAHVYLDLQLNDEALEIYLSLQANGFDKSNHVSSQIAVGFHNRREVDLAISTFRKVLERDPYRLDNVDTYSNLLYVHDLRVDLAHMAHKATEIDKFRVETCCVVGNYYSLRNEHQKAALYFQRALKLNPLYLSAWTLMGHEYMEMKNTNAAIQSYRQAIEVNRRDYRAWYGLGQTYEILKMLFYCLYYYKQAQRLRPNDSRMLIALGETYEKLEKFNDAIKCYFKAFSVGDSEVTSTLKLAKLYDKIGEPSNAKKAYEKYVEECLKNPNADKSELSQAYKYLANAYLKIEELDDAYQYAQKCLEYEEVKEEAKALLRTIAQKRSQQEESKMQVQ</sequence>
<dbReference type="InterPro" id="IPR019734">
    <property type="entry name" value="TPR_rpt"/>
</dbReference>
<dbReference type="PROSITE" id="PS51221">
    <property type="entry name" value="TTL"/>
    <property type="match status" value="1"/>
</dbReference>
<feature type="region of interest" description="Disordered" evidence="10">
    <location>
        <begin position="1051"/>
        <end position="1071"/>
    </location>
</feature>
<dbReference type="Pfam" id="PF13414">
    <property type="entry name" value="TPR_11"/>
    <property type="match status" value="1"/>
</dbReference>
<feature type="repeat" description="TPR" evidence="9">
    <location>
        <begin position="1706"/>
        <end position="1739"/>
    </location>
</feature>
<feature type="domain" description="Cdc23" evidence="11">
    <location>
        <begin position="1417"/>
        <end position="1611"/>
    </location>
</feature>
<accession>A0A7R9D2Q1</accession>
<dbReference type="Pfam" id="PF04049">
    <property type="entry name" value="ANAPC8"/>
    <property type="match status" value="1"/>
</dbReference>
<evidence type="ECO:0000256" key="3">
    <source>
        <dbReference type="ARBA" id="ARBA00022598"/>
    </source>
</evidence>
<feature type="region of interest" description="Disordered" evidence="10">
    <location>
        <begin position="42"/>
        <end position="69"/>
    </location>
</feature>
<gene>
    <name evidence="12" type="ORF">TPSB3V08_LOCUS5538</name>
</gene>
<evidence type="ECO:0000259" key="11">
    <source>
        <dbReference type="Pfam" id="PF04049"/>
    </source>
</evidence>
<feature type="compositionally biased region" description="Polar residues" evidence="10">
    <location>
        <begin position="992"/>
        <end position="1001"/>
    </location>
</feature>
<dbReference type="PANTHER" id="PTHR45870:SF2">
    <property type="entry name" value="TUBULIN MONOGLYCYLASE TTLL3"/>
    <property type="match status" value="1"/>
</dbReference>
<dbReference type="InterPro" id="IPR004344">
    <property type="entry name" value="TTL/TTLL_fam"/>
</dbReference>
<name>A0A7R9D2Q1_TIMPO</name>
<feature type="compositionally biased region" description="Polar residues" evidence="10">
    <location>
        <begin position="222"/>
        <end position="234"/>
    </location>
</feature>
<dbReference type="GO" id="GO:0070736">
    <property type="term" value="F:protein-glycine ligase activity, initiating"/>
    <property type="evidence" value="ECO:0007669"/>
    <property type="project" value="TreeGrafter"/>
</dbReference>
<feature type="repeat" description="TPR" evidence="9">
    <location>
        <begin position="1774"/>
        <end position="1807"/>
    </location>
</feature>
<evidence type="ECO:0000313" key="12">
    <source>
        <dbReference type="EMBL" id="CAD7406705.1"/>
    </source>
</evidence>
<feature type="region of interest" description="Disordered" evidence="10">
    <location>
        <begin position="990"/>
        <end position="1015"/>
    </location>
</feature>
<feature type="repeat" description="TPR" evidence="9">
    <location>
        <begin position="1672"/>
        <end position="1705"/>
    </location>
</feature>
<dbReference type="SUPFAM" id="SSF48452">
    <property type="entry name" value="TPR-like"/>
    <property type="match status" value="3"/>
</dbReference>
<feature type="compositionally biased region" description="Basic and acidic residues" evidence="10">
    <location>
        <begin position="46"/>
        <end position="57"/>
    </location>
</feature>
<dbReference type="GO" id="GO:0003341">
    <property type="term" value="P:cilium movement"/>
    <property type="evidence" value="ECO:0007669"/>
    <property type="project" value="TreeGrafter"/>
</dbReference>
<evidence type="ECO:0000256" key="1">
    <source>
        <dbReference type="ARBA" id="ARBA00004496"/>
    </source>
</evidence>
<dbReference type="GO" id="GO:0015630">
    <property type="term" value="C:microtubule cytoskeleton"/>
    <property type="evidence" value="ECO:0007669"/>
    <property type="project" value="TreeGrafter"/>
</dbReference>
<evidence type="ECO:0000256" key="7">
    <source>
        <dbReference type="ARBA" id="ARBA00022840"/>
    </source>
</evidence>
<dbReference type="Pfam" id="PF03133">
    <property type="entry name" value="TTL"/>
    <property type="match status" value="1"/>
</dbReference>
<feature type="compositionally biased region" description="Basic and acidic residues" evidence="10">
    <location>
        <begin position="175"/>
        <end position="190"/>
    </location>
</feature>
<dbReference type="GO" id="GO:0051301">
    <property type="term" value="P:cell division"/>
    <property type="evidence" value="ECO:0007669"/>
    <property type="project" value="UniProtKB-KW"/>
</dbReference>
<feature type="region of interest" description="Disordered" evidence="10">
    <location>
        <begin position="166"/>
        <end position="235"/>
    </location>
</feature>
<evidence type="ECO:0000256" key="6">
    <source>
        <dbReference type="ARBA" id="ARBA00022776"/>
    </source>
</evidence>
<dbReference type="GO" id="GO:0005524">
    <property type="term" value="F:ATP binding"/>
    <property type="evidence" value="ECO:0007669"/>
    <property type="project" value="UniProtKB-KW"/>
</dbReference>
<keyword evidence="8" id="KW-0131">Cell cycle</keyword>
<dbReference type="InterPro" id="IPR007192">
    <property type="entry name" value="APC8"/>
</dbReference>
<keyword evidence="2" id="KW-0963">Cytoplasm</keyword>